<dbReference type="InterPro" id="IPR051010">
    <property type="entry name" value="BCAA_transport"/>
</dbReference>
<evidence type="ECO:0000313" key="6">
    <source>
        <dbReference type="Proteomes" id="UP000438991"/>
    </source>
</evidence>
<evidence type="ECO:0000313" key="5">
    <source>
        <dbReference type="EMBL" id="MTW18726.1"/>
    </source>
</evidence>
<dbReference type="InterPro" id="IPR028082">
    <property type="entry name" value="Peripla_BP_I"/>
</dbReference>
<keyword evidence="2" id="KW-0732">Signal</keyword>
<dbReference type="SUPFAM" id="SSF53822">
    <property type="entry name" value="Periplasmic binding protein-like I"/>
    <property type="match status" value="1"/>
</dbReference>
<dbReference type="InterPro" id="IPR006311">
    <property type="entry name" value="TAT_signal"/>
</dbReference>
<dbReference type="GO" id="GO:0006865">
    <property type="term" value="P:amino acid transport"/>
    <property type="evidence" value="ECO:0007669"/>
    <property type="project" value="UniProtKB-KW"/>
</dbReference>
<feature type="domain" description="Leucine-binding protein" evidence="4">
    <location>
        <begin position="37"/>
        <end position="376"/>
    </location>
</feature>
<organism evidence="5 6">
    <name type="scientific">Rhodoplanes serenus</name>
    <dbReference type="NCBI Taxonomy" id="200615"/>
    <lineage>
        <taxon>Bacteria</taxon>
        <taxon>Pseudomonadati</taxon>
        <taxon>Pseudomonadota</taxon>
        <taxon>Alphaproteobacteria</taxon>
        <taxon>Hyphomicrobiales</taxon>
        <taxon>Nitrobacteraceae</taxon>
        <taxon>Rhodoplanes</taxon>
    </lineage>
</organism>
<sequence>MITETRSGPDRRRLLAGGTALLASAFAGRLSAQGAEPIKVGYIVPLTGAYGADATIQVKGAEVAIARFNEEGGLAGRMAQLLVRDDKLNPGEASTRAQELIERENVALIAGCFGAPMLAVNAVTRQRGVLYNPVGASDAIVSASDWSATTFHEGPTPFMLAGALARYVVPTLGGSKRVALLVSDYVYGHEMVRGFVPVATSLGAEIVGEVRHPLGATDYSSYFPRLLAMKPDLLVVMSFGRDQQITFKQATEFGVKRQMRIAAPQLVHTARIIDGHSHYEGIVGGTGYYWGIENEIPSAKAFNDRFRRMHGGQNPSDYAAVGFASVMAPLIAMRNAGTTETKAVVAALKALRYDLYKGPQHYRACDQQAVQSILIITSKPPKEASVKDDIFKVLAVEQGSEDRLASCAALGHKT</sequence>
<dbReference type="Pfam" id="PF13458">
    <property type="entry name" value="Peripla_BP_6"/>
    <property type="match status" value="1"/>
</dbReference>
<dbReference type="PANTHER" id="PTHR30483">
    <property type="entry name" value="LEUCINE-SPECIFIC-BINDING PROTEIN"/>
    <property type="match status" value="1"/>
</dbReference>
<dbReference type="PANTHER" id="PTHR30483:SF6">
    <property type="entry name" value="PERIPLASMIC BINDING PROTEIN OF ABC TRANSPORTER FOR NATURAL AMINO ACIDS"/>
    <property type="match status" value="1"/>
</dbReference>
<proteinExistence type="inferred from homology"/>
<keyword evidence="3" id="KW-0029">Amino-acid transport</keyword>
<dbReference type="RefSeq" id="WP_111383692.1">
    <property type="nucleotide sequence ID" value="NZ_NPEW01000012.1"/>
</dbReference>
<dbReference type="Proteomes" id="UP000438991">
    <property type="component" value="Unassembled WGS sequence"/>
</dbReference>
<dbReference type="InterPro" id="IPR028081">
    <property type="entry name" value="Leu-bd"/>
</dbReference>
<keyword evidence="3" id="KW-0813">Transport</keyword>
<evidence type="ECO:0000256" key="1">
    <source>
        <dbReference type="ARBA" id="ARBA00010062"/>
    </source>
</evidence>
<protein>
    <submittedName>
        <fullName evidence="5">ABC transporter substrate-binding protein</fullName>
    </submittedName>
</protein>
<name>A0A327KCF0_9BRAD</name>
<dbReference type="Gene3D" id="3.40.50.2300">
    <property type="match status" value="2"/>
</dbReference>
<gene>
    <name evidence="5" type="ORF">GJ689_21220</name>
</gene>
<evidence type="ECO:0000259" key="4">
    <source>
        <dbReference type="Pfam" id="PF13458"/>
    </source>
</evidence>
<reference evidence="5 6" key="1">
    <citation type="submission" date="2019-11" db="EMBL/GenBank/DDBJ databases">
        <title>Whole-genome sequence of Rhodoplanes serenus DSM 18633, type strain.</title>
        <authorList>
            <person name="Kyndt J.A."/>
            <person name="Meyer T.E."/>
        </authorList>
    </citation>
    <scope>NUCLEOTIDE SEQUENCE [LARGE SCALE GENOMIC DNA]</scope>
    <source>
        <strain evidence="5 6">DSM 18633</strain>
    </source>
</reference>
<accession>A0A327KCF0</accession>
<evidence type="ECO:0000256" key="3">
    <source>
        <dbReference type="ARBA" id="ARBA00022970"/>
    </source>
</evidence>
<dbReference type="PROSITE" id="PS51318">
    <property type="entry name" value="TAT"/>
    <property type="match status" value="1"/>
</dbReference>
<evidence type="ECO:0000256" key="2">
    <source>
        <dbReference type="ARBA" id="ARBA00022729"/>
    </source>
</evidence>
<dbReference type="AlphaFoldDB" id="A0A327KCF0"/>
<dbReference type="EMBL" id="WNKV01000019">
    <property type="protein sequence ID" value="MTW18726.1"/>
    <property type="molecule type" value="Genomic_DNA"/>
</dbReference>
<comment type="caution">
    <text evidence="5">The sequence shown here is derived from an EMBL/GenBank/DDBJ whole genome shotgun (WGS) entry which is preliminary data.</text>
</comment>
<comment type="similarity">
    <text evidence="1">Belongs to the leucine-binding protein family.</text>
</comment>